<reference evidence="8" key="1">
    <citation type="submission" date="2021-01" db="EMBL/GenBank/DDBJ databases">
        <authorList>
            <consortium name="Genoscope - CEA"/>
            <person name="William W."/>
        </authorList>
    </citation>
    <scope>NUCLEOTIDE SEQUENCE</scope>
</reference>
<feature type="transmembrane region" description="Helical" evidence="6">
    <location>
        <begin position="527"/>
        <end position="549"/>
    </location>
</feature>
<evidence type="ECO:0000256" key="6">
    <source>
        <dbReference type="SAM" id="Phobius"/>
    </source>
</evidence>
<dbReference type="InterPro" id="IPR022764">
    <property type="entry name" value="Peptidase_S54_rhomboid_dom"/>
</dbReference>
<dbReference type="SUPFAM" id="SSF144091">
    <property type="entry name" value="Rhomboid-like"/>
    <property type="match status" value="2"/>
</dbReference>
<dbReference type="AlphaFoldDB" id="A0A816QPX0"/>
<feature type="transmembrane region" description="Helical" evidence="6">
    <location>
        <begin position="381"/>
        <end position="402"/>
    </location>
</feature>
<feature type="transmembrane region" description="Helical" evidence="6">
    <location>
        <begin position="155"/>
        <end position="181"/>
    </location>
</feature>
<dbReference type="InterPro" id="IPR050925">
    <property type="entry name" value="Rhomboid_protease_S54"/>
</dbReference>
<keyword evidence="3 6" id="KW-0812">Transmembrane</keyword>
<evidence type="ECO:0000256" key="1">
    <source>
        <dbReference type="ARBA" id="ARBA00004141"/>
    </source>
</evidence>
<dbReference type="Gene3D" id="1.20.1540.10">
    <property type="entry name" value="Rhomboid-like"/>
    <property type="match status" value="2"/>
</dbReference>
<feature type="transmembrane region" description="Helical" evidence="6">
    <location>
        <begin position="193"/>
        <end position="219"/>
    </location>
</feature>
<comment type="similarity">
    <text evidence="2">Belongs to the peptidase S54 family.</text>
</comment>
<sequence>MHALFSRRFIVSSSSQLTKSLMKKKKLAFSHWSQSRYILSHLLPSGLASSSSVTRVGPSLVLRSEKINRFFVSTLRRSLLETRAGFFDPQLPPKPWVFTGFQKRGWMSWFNGANGVVFGLIIANAAVFTMWKVYDRKWMFKNFVLSLKSFMTGRIHTLITSGFTNVGTSQLIINMIGLYYFGTRIATTLGPVYLLKLYFAGSLAGSLLFLSAHAVMAILKSQGVSYKDQSTPIGMLGPEGSVYAIALLDMCLYPKVTTYFAFICRVPVIFVRRRRWLFFFAANKISNEEEEARFFSLEPEPPRTQPSPSSGLASSLSSLVLRSEEINGFFANTLRRNTHLKLKPGSLLEARAGFFYPQLLPKPWVFTGFQKRGWKSWFNGANGVVFGLIIANAAVFAMWNVYDKLWMVKNFVLSLEILMLGRIHTLITSGFTNVGTSQLIVNMFGVYYSGSSIARTLGPVYLLKLYFAGSLAGSLLFLSAHAVMVILKSQGVSYKGQSKPIGLLGPEGSVYAIALLDMCLYPKVTTYFAFICRVPVMLVRRTIYILIIMRVKRNNMTFSLSGPTYWKLQGEKKSITMASIHTGGGAMVVAIAWRQIRKCRFYY</sequence>
<dbReference type="GO" id="GO:0016020">
    <property type="term" value="C:membrane"/>
    <property type="evidence" value="ECO:0007669"/>
    <property type="project" value="UniProtKB-SubCell"/>
</dbReference>
<dbReference type="PANTHER" id="PTHR43731">
    <property type="entry name" value="RHOMBOID PROTEASE"/>
    <property type="match status" value="1"/>
</dbReference>
<evidence type="ECO:0000256" key="5">
    <source>
        <dbReference type="ARBA" id="ARBA00023136"/>
    </source>
</evidence>
<feature type="domain" description="Peptidase S54 rhomboid" evidence="7">
    <location>
        <begin position="154"/>
        <end position="266"/>
    </location>
</feature>
<dbReference type="GO" id="GO:0004252">
    <property type="term" value="F:serine-type endopeptidase activity"/>
    <property type="evidence" value="ECO:0007669"/>
    <property type="project" value="InterPro"/>
</dbReference>
<evidence type="ECO:0000259" key="7">
    <source>
        <dbReference type="Pfam" id="PF01694"/>
    </source>
</evidence>
<proteinExistence type="inferred from homology"/>
<name>A0A816QPX0_BRANA</name>
<feature type="transmembrane region" description="Helical" evidence="6">
    <location>
        <begin position="465"/>
        <end position="487"/>
    </location>
</feature>
<comment type="subcellular location">
    <subcellularLocation>
        <location evidence="1">Membrane</location>
        <topology evidence="1">Multi-pass membrane protein</topology>
    </subcellularLocation>
</comment>
<evidence type="ECO:0000313" key="8">
    <source>
        <dbReference type="EMBL" id="CAF2064738.1"/>
    </source>
</evidence>
<organism evidence="8">
    <name type="scientific">Brassica napus</name>
    <name type="common">Rape</name>
    <dbReference type="NCBI Taxonomy" id="3708"/>
    <lineage>
        <taxon>Eukaryota</taxon>
        <taxon>Viridiplantae</taxon>
        <taxon>Streptophyta</taxon>
        <taxon>Embryophyta</taxon>
        <taxon>Tracheophyta</taxon>
        <taxon>Spermatophyta</taxon>
        <taxon>Magnoliopsida</taxon>
        <taxon>eudicotyledons</taxon>
        <taxon>Gunneridae</taxon>
        <taxon>Pentapetalae</taxon>
        <taxon>rosids</taxon>
        <taxon>malvids</taxon>
        <taxon>Brassicales</taxon>
        <taxon>Brassicaceae</taxon>
        <taxon>Brassiceae</taxon>
        <taxon>Brassica</taxon>
    </lineage>
</organism>
<feature type="domain" description="Peptidase S54 rhomboid" evidence="7">
    <location>
        <begin position="422"/>
        <end position="555"/>
    </location>
</feature>
<protein>
    <submittedName>
        <fullName evidence="8">(rape) hypothetical protein</fullName>
    </submittedName>
</protein>
<dbReference type="PANTHER" id="PTHR43731:SF33">
    <property type="entry name" value="RHOMBOID-LIKE PROTEIN 16, CHLOROPLASTIC-RELATED"/>
    <property type="match status" value="1"/>
</dbReference>
<evidence type="ECO:0000256" key="4">
    <source>
        <dbReference type="ARBA" id="ARBA00022989"/>
    </source>
</evidence>
<dbReference type="Proteomes" id="UP001295469">
    <property type="component" value="Chromosome C06"/>
</dbReference>
<dbReference type="Pfam" id="PF01694">
    <property type="entry name" value="Rhomboid"/>
    <property type="match status" value="2"/>
</dbReference>
<feature type="transmembrane region" description="Helical" evidence="6">
    <location>
        <begin position="422"/>
        <end position="444"/>
    </location>
</feature>
<gene>
    <name evidence="8" type="ORF">DARMORV10_C06P48280.1</name>
</gene>
<dbReference type="EMBL" id="HG994370">
    <property type="protein sequence ID" value="CAF2064738.1"/>
    <property type="molecule type" value="Genomic_DNA"/>
</dbReference>
<dbReference type="InterPro" id="IPR035952">
    <property type="entry name" value="Rhomboid-like_sf"/>
</dbReference>
<keyword evidence="5 6" id="KW-0472">Membrane</keyword>
<accession>A0A816QPX0</accession>
<evidence type="ECO:0000256" key="3">
    <source>
        <dbReference type="ARBA" id="ARBA00022692"/>
    </source>
</evidence>
<keyword evidence="4 6" id="KW-1133">Transmembrane helix</keyword>
<evidence type="ECO:0000256" key="2">
    <source>
        <dbReference type="ARBA" id="ARBA00009045"/>
    </source>
</evidence>
<feature type="transmembrane region" description="Helical" evidence="6">
    <location>
        <begin position="116"/>
        <end position="134"/>
    </location>
</feature>